<reference evidence="3" key="1">
    <citation type="submission" date="2020-05" db="EMBL/GenBank/DDBJ databases">
        <title>Mycena genomes resolve the evolution of fungal bioluminescence.</title>
        <authorList>
            <person name="Tsai I.J."/>
        </authorList>
    </citation>
    <scope>NUCLEOTIDE SEQUENCE</scope>
    <source>
        <strain evidence="3">171206Taipei</strain>
    </source>
</reference>
<evidence type="ECO:0000256" key="1">
    <source>
        <dbReference type="SAM" id="MobiDB-lite"/>
    </source>
</evidence>
<dbReference type="InterPro" id="IPR039058">
    <property type="entry name" value="Yippee_fam"/>
</dbReference>
<feature type="region of interest" description="Disordered" evidence="1">
    <location>
        <begin position="1"/>
        <end position="25"/>
    </location>
</feature>
<evidence type="ECO:0000259" key="2">
    <source>
        <dbReference type="PROSITE" id="PS51792"/>
    </source>
</evidence>
<feature type="compositionally biased region" description="Low complexity" evidence="1">
    <location>
        <begin position="10"/>
        <end position="23"/>
    </location>
</feature>
<dbReference type="InterPro" id="IPR034751">
    <property type="entry name" value="Yippee"/>
</dbReference>
<accession>A0A8H6TDE2</accession>
<dbReference type="PROSITE" id="PS51792">
    <property type="entry name" value="YIPPEE"/>
    <property type="match status" value="1"/>
</dbReference>
<dbReference type="PANTHER" id="PTHR13848">
    <property type="entry name" value="PROTEIN YIPPEE-LIKE CG15309-RELATED"/>
    <property type="match status" value="1"/>
</dbReference>
<dbReference type="AlphaFoldDB" id="A0A8H6TDE2"/>
<dbReference type="EMBL" id="JACAZF010000001">
    <property type="protein sequence ID" value="KAF7315638.1"/>
    <property type="molecule type" value="Genomic_DNA"/>
</dbReference>
<proteinExistence type="predicted"/>
<evidence type="ECO:0000313" key="3">
    <source>
        <dbReference type="EMBL" id="KAF7315638.1"/>
    </source>
</evidence>
<sequence length="149" mass="16279">MEISPPSPRRLPTLPKSKSRPLSRPLPPVPGPILCKCGTLVTSCNALLPATAIPSDSCRRTFRGFSGKASLFTETYNVIILAPKVQLMQTGAHLLAELNCVNCSQYLGYKIVRAFEQSEKWKESVFLLELAELKNLPPCADSSDSEDSS</sequence>
<comment type="caution">
    <text evidence="3">The sequence shown here is derived from an EMBL/GenBank/DDBJ whole genome shotgun (WGS) entry which is preliminary data.</text>
</comment>
<dbReference type="Proteomes" id="UP000636479">
    <property type="component" value="Unassembled WGS sequence"/>
</dbReference>
<feature type="domain" description="Yippee" evidence="2">
    <location>
        <begin position="40"/>
        <end position="137"/>
    </location>
</feature>
<evidence type="ECO:0000313" key="4">
    <source>
        <dbReference type="Proteomes" id="UP000636479"/>
    </source>
</evidence>
<protein>
    <submittedName>
        <fullName evidence="3">Yippee domain-containing protein</fullName>
    </submittedName>
</protein>
<dbReference type="OrthoDB" id="6407410at2759"/>
<dbReference type="RefSeq" id="XP_037225661.1">
    <property type="nucleotide sequence ID" value="XM_037357751.1"/>
</dbReference>
<keyword evidence="4" id="KW-1185">Reference proteome</keyword>
<organism evidence="3 4">
    <name type="scientific">Mycena indigotica</name>
    <dbReference type="NCBI Taxonomy" id="2126181"/>
    <lineage>
        <taxon>Eukaryota</taxon>
        <taxon>Fungi</taxon>
        <taxon>Dikarya</taxon>
        <taxon>Basidiomycota</taxon>
        <taxon>Agaricomycotina</taxon>
        <taxon>Agaricomycetes</taxon>
        <taxon>Agaricomycetidae</taxon>
        <taxon>Agaricales</taxon>
        <taxon>Marasmiineae</taxon>
        <taxon>Mycenaceae</taxon>
        <taxon>Mycena</taxon>
    </lineage>
</organism>
<dbReference type="GeneID" id="59340267"/>
<name>A0A8H6TDE2_9AGAR</name>
<gene>
    <name evidence="3" type="ORF">MIND_00079300</name>
</gene>